<evidence type="ECO:0000256" key="6">
    <source>
        <dbReference type="ARBA" id="ARBA00023163"/>
    </source>
</evidence>
<dbReference type="SUPFAM" id="SSF101936">
    <property type="entry name" value="DNA-binding pseudobarrel domain"/>
    <property type="match status" value="1"/>
</dbReference>
<evidence type="ECO:0000256" key="2">
    <source>
        <dbReference type="ARBA" id="ARBA00007853"/>
    </source>
</evidence>
<dbReference type="Pfam" id="PF06507">
    <property type="entry name" value="ARF_AD"/>
    <property type="match status" value="1"/>
</dbReference>
<evidence type="ECO:0000313" key="13">
    <source>
        <dbReference type="EMBL" id="RYR52046.1"/>
    </source>
</evidence>
<evidence type="ECO:0000256" key="1">
    <source>
        <dbReference type="ARBA" id="ARBA00004123"/>
    </source>
</evidence>
<dbReference type="Proteomes" id="UP000289738">
    <property type="component" value="Chromosome A06"/>
</dbReference>
<evidence type="ECO:0000256" key="8">
    <source>
        <dbReference type="ARBA" id="ARBA00023294"/>
    </source>
</evidence>
<dbReference type="EMBL" id="SDMP01000006">
    <property type="protein sequence ID" value="RYR52045.1"/>
    <property type="molecule type" value="Genomic_DNA"/>
</dbReference>
<evidence type="ECO:0000256" key="5">
    <source>
        <dbReference type="ARBA" id="ARBA00023125"/>
    </source>
</evidence>
<feature type="compositionally biased region" description="Polar residues" evidence="10">
    <location>
        <begin position="490"/>
        <end position="509"/>
    </location>
</feature>
<comment type="subcellular location">
    <subcellularLocation>
        <location evidence="1 9">Nucleus</location>
    </subcellularLocation>
</comment>
<dbReference type="CDD" id="cd10017">
    <property type="entry name" value="B3_DNA"/>
    <property type="match status" value="1"/>
</dbReference>
<keyword evidence="5 9" id="KW-0238">DNA-binding</keyword>
<dbReference type="Gene3D" id="3.10.20.90">
    <property type="entry name" value="Phosphatidylinositol 3-kinase Catalytic Subunit, Chain A, domain 1"/>
    <property type="match status" value="1"/>
</dbReference>
<evidence type="ECO:0000313" key="14">
    <source>
        <dbReference type="Proteomes" id="UP000289738"/>
    </source>
</evidence>
<gene>
    <name evidence="13" type="ORF">Ahy_A06g026972</name>
</gene>
<organism evidence="13 14">
    <name type="scientific">Arachis hypogaea</name>
    <name type="common">Peanut</name>
    <dbReference type="NCBI Taxonomy" id="3818"/>
    <lineage>
        <taxon>Eukaryota</taxon>
        <taxon>Viridiplantae</taxon>
        <taxon>Streptophyta</taxon>
        <taxon>Embryophyta</taxon>
        <taxon>Tracheophyta</taxon>
        <taxon>Spermatophyta</taxon>
        <taxon>Magnoliopsida</taxon>
        <taxon>eudicotyledons</taxon>
        <taxon>Gunneridae</taxon>
        <taxon>Pentapetalae</taxon>
        <taxon>rosids</taxon>
        <taxon>fabids</taxon>
        <taxon>Fabales</taxon>
        <taxon>Fabaceae</taxon>
        <taxon>Papilionoideae</taxon>
        <taxon>50 kb inversion clade</taxon>
        <taxon>dalbergioids sensu lato</taxon>
        <taxon>Dalbergieae</taxon>
        <taxon>Pterocarpus clade</taxon>
        <taxon>Arachis</taxon>
    </lineage>
</organism>
<comment type="function">
    <text evidence="9">Auxin response factors (ARFs) are transcriptional factors that bind specifically to the DNA sequence 5'-TGTCTC-3' found in the auxin-responsive promoter elements (AuxREs).</text>
</comment>
<protein>
    <recommendedName>
        <fullName evidence="9">Auxin response factor</fullName>
    </recommendedName>
</protein>
<feature type="domain" description="PB1" evidence="12">
    <location>
        <begin position="598"/>
        <end position="680"/>
    </location>
</feature>
<dbReference type="GO" id="GO:0005634">
    <property type="term" value="C:nucleus"/>
    <property type="evidence" value="ECO:0007669"/>
    <property type="project" value="UniProtKB-SubCell"/>
</dbReference>
<keyword evidence="6 9" id="KW-0804">Transcription</keyword>
<dbReference type="InterPro" id="IPR010525">
    <property type="entry name" value="ARF_dom"/>
</dbReference>
<dbReference type="FunFam" id="2.40.330.10:FF:000001">
    <property type="entry name" value="Auxin response factor"/>
    <property type="match status" value="1"/>
</dbReference>
<dbReference type="InterPro" id="IPR053793">
    <property type="entry name" value="PB1-like"/>
</dbReference>
<dbReference type="Gene3D" id="2.30.30.1040">
    <property type="match status" value="1"/>
</dbReference>
<evidence type="ECO:0000256" key="10">
    <source>
        <dbReference type="SAM" id="MobiDB-lite"/>
    </source>
</evidence>
<dbReference type="InterPro" id="IPR003340">
    <property type="entry name" value="B3_DNA-bd"/>
</dbReference>
<name>A0A445CM96_ARAHY</name>
<dbReference type="GO" id="GO:0003677">
    <property type="term" value="F:DNA binding"/>
    <property type="evidence" value="ECO:0007669"/>
    <property type="project" value="UniProtKB-KW"/>
</dbReference>
<comment type="caution">
    <text evidence="13">The sequence shown here is derived from an EMBL/GenBank/DDBJ whole genome shotgun (WGS) entry which is preliminary data.</text>
</comment>
<dbReference type="Gene3D" id="2.40.330.10">
    <property type="entry name" value="DNA-binding pseudobarrel domain"/>
    <property type="match status" value="1"/>
</dbReference>
<dbReference type="AlphaFoldDB" id="A0A445CM96"/>
<dbReference type="STRING" id="3818.A0A445CM96"/>
<dbReference type="InterPro" id="IPR033389">
    <property type="entry name" value="AUX/IAA_dom"/>
</dbReference>
<dbReference type="InterPro" id="IPR015300">
    <property type="entry name" value="DNA-bd_pseudobarrel_sf"/>
</dbReference>
<evidence type="ECO:0000256" key="9">
    <source>
        <dbReference type="RuleBase" id="RU004561"/>
    </source>
</evidence>
<keyword evidence="14" id="KW-1185">Reference proteome</keyword>
<dbReference type="GO" id="GO:0009734">
    <property type="term" value="P:auxin-activated signaling pathway"/>
    <property type="evidence" value="ECO:0007669"/>
    <property type="project" value="UniProtKB-KW"/>
</dbReference>
<evidence type="ECO:0000256" key="4">
    <source>
        <dbReference type="ARBA" id="ARBA00023015"/>
    </source>
</evidence>
<dbReference type="EMBL" id="SDMP01000006">
    <property type="protein sequence ID" value="RYR52046.1"/>
    <property type="molecule type" value="Genomic_DNA"/>
</dbReference>
<sequence>MDADGVTASSSPNAADEGVNNYKKDGDELYERVWRACAGECVYIPRVGDKVLYFPQGYLEQVASFTQHQQDGHVDIPVHNLPSKILCRVVFVQLKTEASRDEVFAQVTLLPESKVKLVFALAYLQQDELSSKDTDTAQIPSRSSVYSFSKILTSSDSGAHGGFSIPKRHAYECFPPLDMTLKPPAQELVARDLHGYDWRFRHIFRGQPRRNLLTSGWSTFLNSKKLAAGDTCIFFRGENGELRIGVRRAMKRQNIASPSASLISAHSMQLGILASASNAVATGSMFTVYHYPRTNPFEFIIPLQRYMKSTQMSYATGTRVQLLLDVEEPRKRYAGTVISIEDFDGIRWPGSEWRSLKVQWDATPHADMHPERVCPWWIEALDCAKQKHIPILPAPKKARPNNLPLPELSGFVKDEIIRYSAKPAAQRLERDLQGQDYNDVASPQPVLKQPSSKVICNSNLGIENQLRIPIQDPVHQCTGSSMSFPHEDLSTSSSNAYCPGSESQGWPSSESKDENDVPFGPHSSCTTYKLFGIYLTDCQSELPSPQFSAYSKIPSTISIPPMSHSSIYATIQAAKQCGNIQGVSSEKRCKKCRSDNSRSCTKVLKQGTALGRAIDLTRFAGYDELISELDWMFDFGGGLINGSSGWHVTCIDEDGDIMLLGDFPWQDFRSMVQKMIIRPKDAINNPSPSSSAYPASI</sequence>
<evidence type="ECO:0000256" key="7">
    <source>
        <dbReference type="ARBA" id="ARBA00023242"/>
    </source>
</evidence>
<feature type="region of interest" description="Disordered" evidence="10">
    <location>
        <begin position="479"/>
        <end position="518"/>
    </location>
</feature>
<dbReference type="SMART" id="SM01019">
    <property type="entry name" value="B3"/>
    <property type="match status" value="1"/>
</dbReference>
<feature type="domain" description="TF-B3" evidence="11">
    <location>
        <begin position="148"/>
        <end position="250"/>
    </location>
</feature>
<feature type="region of interest" description="Disordered" evidence="10">
    <location>
        <begin position="1"/>
        <end position="21"/>
    </location>
</feature>
<dbReference type="SUPFAM" id="SSF54277">
    <property type="entry name" value="CAD &amp; PB1 domains"/>
    <property type="match status" value="1"/>
</dbReference>
<evidence type="ECO:0000259" key="12">
    <source>
        <dbReference type="PROSITE" id="PS51745"/>
    </source>
</evidence>
<proteinExistence type="inferred from homology"/>
<evidence type="ECO:0000259" key="11">
    <source>
        <dbReference type="PROSITE" id="PS50863"/>
    </source>
</evidence>
<comment type="similarity">
    <text evidence="2 9">Belongs to the ARF family.</text>
</comment>
<dbReference type="PANTHER" id="PTHR31384">
    <property type="entry name" value="AUXIN RESPONSE FACTOR 4-RELATED"/>
    <property type="match status" value="1"/>
</dbReference>
<reference evidence="13 14" key="1">
    <citation type="submission" date="2019-01" db="EMBL/GenBank/DDBJ databases">
        <title>Sequencing of cultivated peanut Arachis hypogaea provides insights into genome evolution and oil improvement.</title>
        <authorList>
            <person name="Chen X."/>
        </authorList>
    </citation>
    <scope>NUCLEOTIDE SEQUENCE [LARGE SCALE GENOMIC DNA]</scope>
    <source>
        <strain evidence="14">cv. Fuhuasheng</strain>
        <strain evidence="13">GDAAS-fuhuasheng2018</strain>
        <tissue evidence="13">Leaves</tissue>
    </source>
</reference>
<dbReference type="PANTHER" id="PTHR31384:SF25">
    <property type="entry name" value="AUXIN RESPONSE FACTOR"/>
    <property type="match status" value="1"/>
</dbReference>
<accession>A0A445CM96</accession>
<keyword evidence="4 9" id="KW-0805">Transcription regulation</keyword>
<dbReference type="PROSITE" id="PS50863">
    <property type="entry name" value="B3"/>
    <property type="match status" value="1"/>
</dbReference>
<evidence type="ECO:0000256" key="3">
    <source>
        <dbReference type="ARBA" id="ARBA00011726"/>
    </source>
</evidence>
<keyword evidence="8 9" id="KW-0927">Auxin signaling pathway</keyword>
<comment type="subunit">
    <text evidence="3 9">Homodimers and heterodimers.</text>
</comment>
<keyword evidence="7 9" id="KW-0539">Nucleus</keyword>
<dbReference type="InterPro" id="IPR044835">
    <property type="entry name" value="ARF_plant"/>
</dbReference>
<dbReference type="GO" id="GO:0006355">
    <property type="term" value="P:regulation of DNA-templated transcription"/>
    <property type="evidence" value="ECO:0007669"/>
    <property type="project" value="InterPro"/>
</dbReference>
<dbReference type="PROSITE" id="PS51745">
    <property type="entry name" value="PB1"/>
    <property type="match status" value="1"/>
</dbReference>
<dbReference type="Pfam" id="PF02309">
    <property type="entry name" value="AUX_IAA"/>
    <property type="match status" value="1"/>
</dbReference>
<dbReference type="Pfam" id="PF02362">
    <property type="entry name" value="B3"/>
    <property type="match status" value="1"/>
</dbReference>